<protein>
    <submittedName>
        <fullName evidence="1">Uncharacterized protein</fullName>
    </submittedName>
</protein>
<sequence>MGWVEFYALGTGPTTDCLPWDGVLSGLEIISIVAAEGLLLIRTWISWSRRRIMLIGLIALILACLGASIAVDVLSVGSNYSQEPLPPSLSSCRESHQSFTSVWSFFGLAIFELVILILTIRQIFNHDRLSRIFVMIRNDIVYIICIMGMSVVNSIVIKAGYNQDPVLILQVVLHSVLACRLLFSLRQIMHQQHIMSISGPQPFTSVEMGSMVFAGVPGASSSAVGDEC</sequence>
<reference evidence="1" key="1">
    <citation type="journal article" date="2021" name="New Phytol.">
        <title>Evolutionary innovations through gain and loss of genes in the ectomycorrhizal Boletales.</title>
        <authorList>
            <person name="Wu G."/>
            <person name="Miyauchi S."/>
            <person name="Morin E."/>
            <person name="Kuo A."/>
            <person name="Drula E."/>
            <person name="Varga T."/>
            <person name="Kohler A."/>
            <person name="Feng B."/>
            <person name="Cao Y."/>
            <person name="Lipzen A."/>
            <person name="Daum C."/>
            <person name="Hundley H."/>
            <person name="Pangilinan J."/>
            <person name="Johnson J."/>
            <person name="Barry K."/>
            <person name="LaButti K."/>
            <person name="Ng V."/>
            <person name="Ahrendt S."/>
            <person name="Min B."/>
            <person name="Choi I.G."/>
            <person name="Park H."/>
            <person name="Plett J.M."/>
            <person name="Magnuson J."/>
            <person name="Spatafora J.W."/>
            <person name="Nagy L.G."/>
            <person name="Henrissat B."/>
            <person name="Grigoriev I.V."/>
            <person name="Yang Z.L."/>
            <person name="Xu J."/>
            <person name="Martin F.M."/>
        </authorList>
    </citation>
    <scope>NUCLEOTIDE SEQUENCE</scope>
    <source>
        <strain evidence="1">ATCC 28755</strain>
    </source>
</reference>
<organism evidence="1 2">
    <name type="scientific">Hygrophoropsis aurantiaca</name>
    <dbReference type="NCBI Taxonomy" id="72124"/>
    <lineage>
        <taxon>Eukaryota</taxon>
        <taxon>Fungi</taxon>
        <taxon>Dikarya</taxon>
        <taxon>Basidiomycota</taxon>
        <taxon>Agaricomycotina</taxon>
        <taxon>Agaricomycetes</taxon>
        <taxon>Agaricomycetidae</taxon>
        <taxon>Boletales</taxon>
        <taxon>Coniophorineae</taxon>
        <taxon>Hygrophoropsidaceae</taxon>
        <taxon>Hygrophoropsis</taxon>
    </lineage>
</organism>
<evidence type="ECO:0000313" key="2">
    <source>
        <dbReference type="Proteomes" id="UP000790377"/>
    </source>
</evidence>
<keyword evidence="2" id="KW-1185">Reference proteome</keyword>
<accession>A0ACB8A5Y7</accession>
<gene>
    <name evidence="1" type="ORF">BJ138DRAFT_393727</name>
</gene>
<proteinExistence type="predicted"/>
<comment type="caution">
    <text evidence="1">The sequence shown here is derived from an EMBL/GenBank/DDBJ whole genome shotgun (WGS) entry which is preliminary data.</text>
</comment>
<dbReference type="EMBL" id="MU267843">
    <property type="protein sequence ID" value="KAH7908147.1"/>
    <property type="molecule type" value="Genomic_DNA"/>
</dbReference>
<dbReference type="Proteomes" id="UP000790377">
    <property type="component" value="Unassembled WGS sequence"/>
</dbReference>
<name>A0ACB8A5Y7_9AGAM</name>
<evidence type="ECO:0000313" key="1">
    <source>
        <dbReference type="EMBL" id="KAH7908147.1"/>
    </source>
</evidence>